<accession>A0A9W6U4I9</accession>
<dbReference type="Proteomes" id="UP001165121">
    <property type="component" value="Unassembled WGS sequence"/>
</dbReference>
<evidence type="ECO:0000313" key="2">
    <source>
        <dbReference type="Proteomes" id="UP001165121"/>
    </source>
</evidence>
<dbReference type="EMBL" id="BSXT01000347">
    <property type="protein sequence ID" value="GMF25044.1"/>
    <property type="molecule type" value="Genomic_DNA"/>
</dbReference>
<proteinExistence type="predicted"/>
<keyword evidence="2" id="KW-1185">Reference proteome</keyword>
<organism evidence="1 2">
    <name type="scientific">Phytophthora fragariaefolia</name>
    <dbReference type="NCBI Taxonomy" id="1490495"/>
    <lineage>
        <taxon>Eukaryota</taxon>
        <taxon>Sar</taxon>
        <taxon>Stramenopiles</taxon>
        <taxon>Oomycota</taxon>
        <taxon>Peronosporomycetes</taxon>
        <taxon>Peronosporales</taxon>
        <taxon>Peronosporaceae</taxon>
        <taxon>Phytophthora</taxon>
    </lineage>
</organism>
<protein>
    <submittedName>
        <fullName evidence="1">Unnamed protein product</fullName>
    </submittedName>
</protein>
<name>A0A9W6U4I9_9STRA</name>
<dbReference type="AlphaFoldDB" id="A0A9W6U4I9"/>
<gene>
    <name evidence="1" type="ORF">Pfra01_000437700</name>
</gene>
<evidence type="ECO:0000313" key="1">
    <source>
        <dbReference type="EMBL" id="GMF25044.1"/>
    </source>
</evidence>
<reference evidence="1" key="1">
    <citation type="submission" date="2023-04" db="EMBL/GenBank/DDBJ databases">
        <title>Phytophthora fragariaefolia NBRC 109709.</title>
        <authorList>
            <person name="Ichikawa N."/>
            <person name="Sato H."/>
            <person name="Tonouchi N."/>
        </authorList>
    </citation>
    <scope>NUCLEOTIDE SEQUENCE</scope>
    <source>
        <strain evidence="1">NBRC 109709</strain>
    </source>
</reference>
<sequence>MLDDEIFTVNVFNNKHALKHTIGKIEEKMKLGGNPQFEQLKRSSLDGNRVGFDDIPTHYDIVVTSTVGTNGLGSYLELGLVANNSKYRFQKCNTCLDTISTSLKFDDNSLGQPYPWVVPPAAPATFRRVQPVEQALGAH</sequence>
<comment type="caution">
    <text evidence="1">The sequence shown here is derived from an EMBL/GenBank/DDBJ whole genome shotgun (WGS) entry which is preliminary data.</text>
</comment>